<feature type="domain" description="NADAR" evidence="2">
    <location>
        <begin position="200"/>
        <end position="374"/>
    </location>
</feature>
<name>A0A6G1L6N2_9PEZI</name>
<evidence type="ECO:0000313" key="4">
    <source>
        <dbReference type="Proteomes" id="UP000799436"/>
    </source>
</evidence>
<evidence type="ECO:0000256" key="1">
    <source>
        <dbReference type="SAM" id="MobiDB-lite"/>
    </source>
</evidence>
<sequence>MARTKRAGDQPQDGDSPQKKKQKTNPKDVEKQQKCLPHVLFQTDDNDKKDLQNLVAQQGLAPAKTKIGCAQQLLKAYVEKGDKDLLALLDVVKNEGVQSLKRKHVKAQLHQLQERLGVPDDQVDLAEITRKIPNRDGVTETTPRHMLNAKHQNFPPGEIQHGRTKDAMRITWPVHYADEDWNENRICFYSSLPHLGGCSNFLSNFYKCSFYEPKWRRKFNGVEQQYQWVKTRCISELADERFSHAMLADGEPISSKRLPALTIAQDNPQTIADLGRCFCSYMESDKKWWKQWNGMWQFMQPRVLYSALIAKFTDNKPLQDLLMMTGDFRLSESSQSDSDCGTGKDASNEIQARMKKTCHGQNLLGTMLEKVRTEVAEKHKRQNEYAFEYWTKYEKYFNDDRERRLDEPQRTKWRHERMAKISQLHDKWLLEEECGSGQRANTSVDSEASAGPHALLL</sequence>
<dbReference type="InterPro" id="IPR012816">
    <property type="entry name" value="NADAR"/>
</dbReference>
<dbReference type="SUPFAM" id="SSF143990">
    <property type="entry name" value="YbiA-like"/>
    <property type="match status" value="1"/>
</dbReference>
<evidence type="ECO:0000259" key="2">
    <source>
        <dbReference type="Pfam" id="PF08719"/>
    </source>
</evidence>
<organism evidence="3 4">
    <name type="scientific">Teratosphaeria nubilosa</name>
    <dbReference type="NCBI Taxonomy" id="161662"/>
    <lineage>
        <taxon>Eukaryota</taxon>
        <taxon>Fungi</taxon>
        <taxon>Dikarya</taxon>
        <taxon>Ascomycota</taxon>
        <taxon>Pezizomycotina</taxon>
        <taxon>Dothideomycetes</taxon>
        <taxon>Dothideomycetidae</taxon>
        <taxon>Mycosphaerellales</taxon>
        <taxon>Teratosphaeriaceae</taxon>
        <taxon>Teratosphaeria</taxon>
    </lineage>
</organism>
<dbReference type="AlphaFoldDB" id="A0A6G1L6N2"/>
<proteinExistence type="predicted"/>
<evidence type="ECO:0000313" key="3">
    <source>
        <dbReference type="EMBL" id="KAF2768219.1"/>
    </source>
</evidence>
<reference evidence="3" key="1">
    <citation type="journal article" date="2020" name="Stud. Mycol.">
        <title>101 Dothideomycetes genomes: a test case for predicting lifestyles and emergence of pathogens.</title>
        <authorList>
            <person name="Haridas S."/>
            <person name="Albert R."/>
            <person name="Binder M."/>
            <person name="Bloem J."/>
            <person name="Labutti K."/>
            <person name="Salamov A."/>
            <person name="Andreopoulos B."/>
            <person name="Baker S."/>
            <person name="Barry K."/>
            <person name="Bills G."/>
            <person name="Bluhm B."/>
            <person name="Cannon C."/>
            <person name="Castanera R."/>
            <person name="Culley D."/>
            <person name="Daum C."/>
            <person name="Ezra D."/>
            <person name="Gonzalez J."/>
            <person name="Henrissat B."/>
            <person name="Kuo A."/>
            <person name="Liang C."/>
            <person name="Lipzen A."/>
            <person name="Lutzoni F."/>
            <person name="Magnuson J."/>
            <person name="Mondo S."/>
            <person name="Nolan M."/>
            <person name="Ohm R."/>
            <person name="Pangilinan J."/>
            <person name="Park H.-J."/>
            <person name="Ramirez L."/>
            <person name="Alfaro M."/>
            <person name="Sun H."/>
            <person name="Tritt A."/>
            <person name="Yoshinaga Y."/>
            <person name="Zwiers L.-H."/>
            <person name="Turgeon B."/>
            <person name="Goodwin S."/>
            <person name="Spatafora J."/>
            <person name="Crous P."/>
            <person name="Grigoriev I."/>
        </authorList>
    </citation>
    <scope>NUCLEOTIDE SEQUENCE</scope>
    <source>
        <strain evidence="3">CBS 116005</strain>
    </source>
</reference>
<dbReference type="CDD" id="cd15457">
    <property type="entry name" value="NADAR"/>
    <property type="match status" value="1"/>
</dbReference>
<accession>A0A6G1L6N2</accession>
<keyword evidence="4" id="KW-1185">Reference proteome</keyword>
<protein>
    <recommendedName>
        <fullName evidence="2">NADAR domain-containing protein</fullName>
    </recommendedName>
</protein>
<dbReference type="Proteomes" id="UP000799436">
    <property type="component" value="Unassembled WGS sequence"/>
</dbReference>
<dbReference type="Gene3D" id="1.10.357.40">
    <property type="entry name" value="YbiA-like"/>
    <property type="match status" value="1"/>
</dbReference>
<dbReference type="OrthoDB" id="3878968at2759"/>
<gene>
    <name evidence="3" type="ORF">EJ03DRAFT_375434</name>
</gene>
<dbReference type="EMBL" id="ML995846">
    <property type="protein sequence ID" value="KAF2768219.1"/>
    <property type="molecule type" value="Genomic_DNA"/>
</dbReference>
<dbReference type="InterPro" id="IPR037238">
    <property type="entry name" value="YbiA-like_sf"/>
</dbReference>
<dbReference type="Pfam" id="PF08719">
    <property type="entry name" value="NADAR"/>
    <property type="match status" value="1"/>
</dbReference>
<feature type="region of interest" description="Disordered" evidence="1">
    <location>
        <begin position="1"/>
        <end position="34"/>
    </location>
</feature>